<protein>
    <submittedName>
        <fullName evidence="4">Tape measure domain-containing protein</fullName>
    </submittedName>
</protein>
<dbReference type="AlphaFoldDB" id="A0A7W6HCI2"/>
<name>A0A7W6HCI2_9HYPH</name>
<feature type="compositionally biased region" description="Basic and acidic residues" evidence="2">
    <location>
        <begin position="399"/>
        <end position="413"/>
    </location>
</feature>
<reference evidence="4 5" key="1">
    <citation type="submission" date="2020-08" db="EMBL/GenBank/DDBJ databases">
        <title>Genomic Encyclopedia of Type Strains, Phase IV (KMG-IV): sequencing the most valuable type-strain genomes for metagenomic binning, comparative biology and taxonomic classification.</title>
        <authorList>
            <person name="Goeker M."/>
        </authorList>
    </citation>
    <scope>NUCLEOTIDE SEQUENCE [LARGE SCALE GENOMIC DNA]</scope>
    <source>
        <strain evidence="4 5">DSM 103570</strain>
    </source>
</reference>
<dbReference type="Proteomes" id="UP000588647">
    <property type="component" value="Unassembled WGS sequence"/>
</dbReference>
<evidence type="ECO:0000256" key="1">
    <source>
        <dbReference type="SAM" id="Coils"/>
    </source>
</evidence>
<keyword evidence="1" id="KW-0175">Coiled coil</keyword>
<keyword evidence="5" id="KW-1185">Reference proteome</keyword>
<dbReference type="Pfam" id="PF20155">
    <property type="entry name" value="TMP_3"/>
    <property type="match status" value="1"/>
</dbReference>
<comment type="caution">
    <text evidence="4">The sequence shown here is derived from an EMBL/GenBank/DDBJ whole genome shotgun (WGS) entry which is preliminary data.</text>
</comment>
<evidence type="ECO:0000313" key="4">
    <source>
        <dbReference type="EMBL" id="MBB4002646.1"/>
    </source>
</evidence>
<dbReference type="NCBIfam" id="TIGR02675">
    <property type="entry name" value="tape_meas_nterm"/>
    <property type="match status" value="1"/>
</dbReference>
<evidence type="ECO:0000259" key="3">
    <source>
        <dbReference type="Pfam" id="PF20155"/>
    </source>
</evidence>
<gene>
    <name evidence="4" type="ORF">GGR03_001721</name>
</gene>
<organism evidence="4 5">
    <name type="scientific">Aurantimonas endophytica</name>
    <dbReference type="NCBI Taxonomy" id="1522175"/>
    <lineage>
        <taxon>Bacteria</taxon>
        <taxon>Pseudomonadati</taxon>
        <taxon>Pseudomonadota</taxon>
        <taxon>Alphaproteobacteria</taxon>
        <taxon>Hyphomicrobiales</taxon>
        <taxon>Aurantimonadaceae</taxon>
        <taxon>Aurantimonas</taxon>
    </lineage>
</organism>
<dbReference type="RefSeq" id="WP_183207209.1">
    <property type="nucleotide sequence ID" value="NZ_JAAAMM010000002.1"/>
</dbReference>
<sequence length="560" mass="58410">MARDVEDLVLSISADTAQIRRALKRLEGDTKKTTSIMERNFATMNTRVGASAVAMSRTLAAAFAGAVTLRGAQQLVDSSIRIQNALKTTGLEGEALKSVYDQLFAAAQKNAAPIESLVTLYSKLAINQKELNVSSDELVSFSETIAVALRAGGTSAAEASGALLQLSQAMGGGVVRAEEFTSILEGAPTILQAAAAGIKEAGGSVATLRQLMLDGELSSQAFFRGIEAGSGILEDRLATAGTTVSQAFVRLQNVLQDTAGRLNTGTEASEKISGALNSLSDTIAGMDFSSIISGLDNVGDAASRVVGGIINVSRALGEMAGLPDWLERHNAMMDNLRSMTPPGGGDARISGAFEVTEGTGISGASVAGGRGGRLPRVNPQITLDKYPVAGDGKTKKPKKTDEERSREKAIKDADREAEAVRELIADLEHEQLQIGMTNEQRQISDALRRVNVDAMSAEGQAIAGLITAIEQEEAAMEKLAQTQEEVNDVARDVFSGMITDLQEGTSAADMLANALSKVADYLTNMALDSLFAGLPGGGGATAGGRAILGTIHTLKLRSAL</sequence>
<dbReference type="InterPro" id="IPR013491">
    <property type="entry name" value="Tape_meas_N"/>
</dbReference>
<proteinExistence type="predicted"/>
<feature type="region of interest" description="Disordered" evidence="2">
    <location>
        <begin position="384"/>
        <end position="413"/>
    </location>
</feature>
<feature type="coiled-coil region" evidence="1">
    <location>
        <begin position="462"/>
        <end position="492"/>
    </location>
</feature>
<accession>A0A7W6HCI2</accession>
<evidence type="ECO:0000313" key="5">
    <source>
        <dbReference type="Proteomes" id="UP000588647"/>
    </source>
</evidence>
<dbReference type="EMBL" id="JACIEM010000002">
    <property type="protein sequence ID" value="MBB4002646.1"/>
    <property type="molecule type" value="Genomic_DNA"/>
</dbReference>
<feature type="domain" description="Tape measure protein N-terminal" evidence="3">
    <location>
        <begin position="71"/>
        <end position="263"/>
    </location>
</feature>
<evidence type="ECO:0000256" key="2">
    <source>
        <dbReference type="SAM" id="MobiDB-lite"/>
    </source>
</evidence>